<dbReference type="CDD" id="cd03506">
    <property type="entry name" value="Delta6-FADS-like"/>
    <property type="match status" value="1"/>
</dbReference>
<proteinExistence type="predicted"/>
<gene>
    <name evidence="2" type="ORF">AMOR_37740</name>
</gene>
<reference evidence="3" key="1">
    <citation type="journal article" date="2022" name="Int. J. Syst. Evol. Microbiol.">
        <title>Anaeromyxobacter oryzae sp. nov., Anaeromyxobacter diazotrophicus sp. nov. and Anaeromyxobacter paludicola sp. nov., isolated from paddy soils.</title>
        <authorList>
            <person name="Itoh H."/>
            <person name="Xu Z."/>
            <person name="Mise K."/>
            <person name="Masuda Y."/>
            <person name="Ushijima N."/>
            <person name="Hayakawa C."/>
            <person name="Shiratori Y."/>
            <person name="Senoo K."/>
        </authorList>
    </citation>
    <scope>NUCLEOTIDE SEQUENCE [LARGE SCALE GENOMIC DNA]</scope>
    <source>
        <strain evidence="3">Red232</strain>
    </source>
</reference>
<dbReference type="InterPro" id="IPR005804">
    <property type="entry name" value="FA_desaturase_dom"/>
</dbReference>
<dbReference type="InterPro" id="IPR012171">
    <property type="entry name" value="Fatty_acid_desaturase"/>
</dbReference>
<evidence type="ECO:0000313" key="2">
    <source>
        <dbReference type="EMBL" id="BDG04778.1"/>
    </source>
</evidence>
<protein>
    <submittedName>
        <fullName evidence="2">Fatty acid desaturase</fullName>
    </submittedName>
</protein>
<organism evidence="2 3">
    <name type="scientific">Anaeromyxobacter oryzae</name>
    <dbReference type="NCBI Taxonomy" id="2918170"/>
    <lineage>
        <taxon>Bacteria</taxon>
        <taxon>Pseudomonadati</taxon>
        <taxon>Myxococcota</taxon>
        <taxon>Myxococcia</taxon>
        <taxon>Myxococcales</taxon>
        <taxon>Cystobacterineae</taxon>
        <taxon>Anaeromyxobacteraceae</taxon>
        <taxon>Anaeromyxobacter</taxon>
    </lineage>
</organism>
<dbReference type="PANTHER" id="PTHR19353:SF19">
    <property type="entry name" value="DELTA(5) FATTY ACID DESATURASE C-RELATED"/>
    <property type="match status" value="1"/>
</dbReference>
<dbReference type="EMBL" id="AP025591">
    <property type="protein sequence ID" value="BDG04778.1"/>
    <property type="molecule type" value="Genomic_DNA"/>
</dbReference>
<keyword evidence="3" id="KW-1185">Reference proteome</keyword>
<dbReference type="PANTHER" id="PTHR19353">
    <property type="entry name" value="FATTY ACID DESATURASE 2"/>
    <property type="match status" value="1"/>
</dbReference>
<accession>A0ABM7WZ12</accession>
<sequence length="370" mass="41168">MNLTAEQSRSLRTELDALRQEYAAKVGARDAEYIRTIRSVARISRIAGRLLLHFSLEPISWGAGVVALGTYKVLENMEIGHNVLHGQYDFMRDPSLSSATYEWDMVGTAKSWKRAHNATHHVFTNVIGRDRDFGYNAFRFSDEVPWKPIHLLQPLVSPLSGLFFEYSIGAYDLGLLDALGPQPSEGGKRRPRREVVRDVWAFARKAARKGFVEYVFYPALAGPLAVKVLAGNVLANALRNGWAYAVIYCGHLTERTATFREEDVAGEDRAGWYVRQVSGSSNFETGQLGHILSGHLGFQIEHHLFPNIPAWRYPAMAPRVRAICERHGIPYATGSLASQFASAMRRLVRFAIPGRPARRPSATAAFAGAA</sequence>
<feature type="domain" description="Fatty acid desaturase" evidence="1">
    <location>
        <begin position="60"/>
        <end position="333"/>
    </location>
</feature>
<evidence type="ECO:0000259" key="1">
    <source>
        <dbReference type="Pfam" id="PF00487"/>
    </source>
</evidence>
<dbReference type="Proteomes" id="UP001162891">
    <property type="component" value="Chromosome"/>
</dbReference>
<dbReference type="Pfam" id="PF00487">
    <property type="entry name" value="FA_desaturase"/>
    <property type="match status" value="1"/>
</dbReference>
<evidence type="ECO:0000313" key="3">
    <source>
        <dbReference type="Proteomes" id="UP001162891"/>
    </source>
</evidence>
<name>A0ABM7WZ12_9BACT</name>